<comment type="similarity">
    <text evidence="6">Belongs to the peptidase M3 family.</text>
</comment>
<keyword evidence="1 6" id="KW-0645">Protease</keyword>
<dbReference type="GO" id="GO:0006518">
    <property type="term" value="P:peptide metabolic process"/>
    <property type="evidence" value="ECO:0007669"/>
    <property type="project" value="TreeGrafter"/>
</dbReference>
<evidence type="ECO:0000313" key="10">
    <source>
        <dbReference type="Proteomes" id="UP000007460"/>
    </source>
</evidence>
<organism evidence="9 10">
    <name type="scientific">Puniceispirillum marinum (strain IMCC1322)</name>
    <dbReference type="NCBI Taxonomy" id="488538"/>
    <lineage>
        <taxon>Bacteria</taxon>
        <taxon>Pseudomonadati</taxon>
        <taxon>Pseudomonadota</taxon>
        <taxon>Alphaproteobacteria</taxon>
        <taxon>Candidatus Puniceispirillales</taxon>
        <taxon>Candidatus Puniceispirillaceae</taxon>
        <taxon>Candidatus Puniceispirillum</taxon>
    </lineage>
</organism>
<dbReference type="AlphaFoldDB" id="D5BTI9"/>
<name>D5BTI9_PUNMI</name>
<dbReference type="Pfam" id="PF01432">
    <property type="entry name" value="Peptidase_M3"/>
    <property type="match status" value="1"/>
</dbReference>
<dbReference type="PANTHER" id="PTHR11804">
    <property type="entry name" value="PROTEASE M3 THIMET OLIGOPEPTIDASE-RELATED"/>
    <property type="match status" value="1"/>
</dbReference>
<dbReference type="InterPro" id="IPR042088">
    <property type="entry name" value="OligoPept_F_C"/>
</dbReference>
<evidence type="ECO:0000256" key="6">
    <source>
        <dbReference type="RuleBase" id="RU003435"/>
    </source>
</evidence>
<protein>
    <submittedName>
        <fullName evidence="9">Oligoendopeptidase, pepF/M3 family</fullName>
        <ecNumber evidence="9">3.4.24.-</ecNumber>
    </submittedName>
</protein>
<feature type="domain" description="Oligopeptidase F N-terminal" evidence="8">
    <location>
        <begin position="110"/>
        <end position="178"/>
    </location>
</feature>
<dbReference type="HOGENOM" id="CLU_021290_3_0_5"/>
<dbReference type="STRING" id="488538.SAR116_1343"/>
<proteinExistence type="inferred from homology"/>
<evidence type="ECO:0000259" key="8">
    <source>
        <dbReference type="Pfam" id="PF08439"/>
    </source>
</evidence>
<evidence type="ECO:0000256" key="4">
    <source>
        <dbReference type="ARBA" id="ARBA00022833"/>
    </source>
</evidence>
<dbReference type="PANTHER" id="PTHR11804:SF5">
    <property type="entry name" value="OLIGOENDOPEPTIDASE F"/>
    <property type="match status" value="1"/>
</dbReference>
<dbReference type="KEGG" id="apb:SAR116_1343"/>
<dbReference type="InterPro" id="IPR013647">
    <property type="entry name" value="OligopepF_N_dom"/>
</dbReference>
<keyword evidence="2 6" id="KW-0479">Metal-binding</keyword>
<dbReference type="RefSeq" id="WP_013046213.1">
    <property type="nucleotide sequence ID" value="NC_014010.1"/>
</dbReference>
<dbReference type="GO" id="GO:0046872">
    <property type="term" value="F:metal ion binding"/>
    <property type="evidence" value="ECO:0007669"/>
    <property type="project" value="UniProtKB-UniRule"/>
</dbReference>
<dbReference type="InterPro" id="IPR011977">
    <property type="entry name" value="Pept_M3B_clade3"/>
</dbReference>
<accession>D5BTI9</accession>
<dbReference type="Gene3D" id="1.20.140.70">
    <property type="entry name" value="Oligopeptidase f, N-terminal domain"/>
    <property type="match status" value="1"/>
</dbReference>
<gene>
    <name evidence="9" type="ordered locus">SAR116_1343</name>
</gene>
<dbReference type="Pfam" id="PF08439">
    <property type="entry name" value="Peptidase_M3_N"/>
    <property type="match status" value="1"/>
</dbReference>
<keyword evidence="3 6" id="KW-0378">Hydrolase</keyword>
<dbReference type="GO" id="GO:0006508">
    <property type="term" value="P:proteolysis"/>
    <property type="evidence" value="ECO:0007669"/>
    <property type="project" value="UniProtKB-KW"/>
</dbReference>
<dbReference type="SUPFAM" id="SSF55486">
    <property type="entry name" value="Metalloproteases ('zincins'), catalytic domain"/>
    <property type="match status" value="1"/>
</dbReference>
<evidence type="ECO:0000256" key="5">
    <source>
        <dbReference type="ARBA" id="ARBA00023049"/>
    </source>
</evidence>
<evidence type="ECO:0000256" key="2">
    <source>
        <dbReference type="ARBA" id="ARBA00022723"/>
    </source>
</evidence>
<keyword evidence="5 6" id="KW-0482">Metalloprotease</keyword>
<keyword evidence="10" id="KW-1185">Reference proteome</keyword>
<feature type="domain" description="Peptidase M3A/M3B catalytic" evidence="7">
    <location>
        <begin position="193"/>
        <end position="575"/>
    </location>
</feature>
<evidence type="ECO:0000256" key="3">
    <source>
        <dbReference type="ARBA" id="ARBA00022801"/>
    </source>
</evidence>
<comment type="cofactor">
    <cofactor evidence="6">
        <name>Zn(2+)</name>
        <dbReference type="ChEBI" id="CHEBI:29105"/>
    </cofactor>
    <text evidence="6">Binds 1 zinc ion.</text>
</comment>
<dbReference type="eggNOG" id="COG1164">
    <property type="taxonomic scope" value="Bacteria"/>
</dbReference>
<dbReference type="CDD" id="cd09610">
    <property type="entry name" value="M3B_PepF"/>
    <property type="match status" value="1"/>
</dbReference>
<dbReference type="EC" id="3.4.24.-" evidence="9"/>
<dbReference type="NCBIfam" id="TIGR02290">
    <property type="entry name" value="M3_fam_3"/>
    <property type="match status" value="1"/>
</dbReference>
<dbReference type="Proteomes" id="UP000007460">
    <property type="component" value="Chromosome"/>
</dbReference>
<sequence>MLDNSPVWDLSDLYTDIDDNRIAADIKSCRKDSAALQTSWQGKLDKANGSELAEVITIYEMIIERLGRVQCHAQLLFAANTADASIAKHHQSMREAGAEIGAQLLFVELEIATFDDAHMNWVMQTAELAHWAPWIRRVRAMAPYQLSADMEKMLAEQGPTGRGAWVRLFDETATAMRFPFQGDEVTEAEILDMVSSPNAAHRKEAGLSLSTTLKKNERLLSLIINTIAKDKEVEDRWRGFKRPVASRNLANDVDDNVVDALVRAVNDRNVDLSHRYYSLKARWMGQSQLDWWDRNAPLLGDDDRDFTWQEARDIVLDAFASFDQGMATIAKPFFDNNWIDAAPRLGKSSGAFSHPAVPSAHPYILMNFSGKARDVMTLAHEMGHGVHQCLAADNGYLMSDTPLTLAETASVFAEMLAFRRLLDATANPATRRVLLAGKVEDMLNTVVRQIAFHNFETALHDARRSSELMPEEISDIWMETQRAALGQGIRIGDDYRPVWSYVPHFVHTPFYVYAYAFGDCLVNALWQNYQNALANGDAAGFVTKYKALLSAGGTERYDVALAKFGLDAGDPAFWSTGLDMISNMIDELESLA</sequence>
<dbReference type="EMBL" id="CP001751">
    <property type="protein sequence ID" value="ADE39586.1"/>
    <property type="molecule type" value="Genomic_DNA"/>
</dbReference>
<dbReference type="Gene3D" id="1.10.1370.20">
    <property type="entry name" value="Oligoendopeptidase f, C-terminal domain"/>
    <property type="match status" value="1"/>
</dbReference>
<reference evidence="9 10" key="1">
    <citation type="journal article" date="2010" name="J. Bacteriol.">
        <title>Complete genome sequence of "Candidatus Puniceispirillum marinum" IMCC1322, a representative of the SAR116 clade in the Alphaproteobacteria.</title>
        <authorList>
            <person name="Oh H.M."/>
            <person name="Kwon K.K."/>
            <person name="Kang I."/>
            <person name="Kang S.G."/>
            <person name="Lee J.H."/>
            <person name="Kim S.J."/>
            <person name="Cho J.C."/>
        </authorList>
    </citation>
    <scope>NUCLEOTIDE SEQUENCE [LARGE SCALE GENOMIC DNA]</scope>
    <source>
        <strain evidence="9 10">IMCC1322</strain>
    </source>
</reference>
<evidence type="ECO:0000313" key="9">
    <source>
        <dbReference type="EMBL" id="ADE39586.1"/>
    </source>
</evidence>
<evidence type="ECO:0000259" key="7">
    <source>
        <dbReference type="Pfam" id="PF01432"/>
    </source>
</evidence>
<dbReference type="InterPro" id="IPR045090">
    <property type="entry name" value="Pept_M3A_M3B"/>
</dbReference>
<dbReference type="InterPro" id="IPR001567">
    <property type="entry name" value="Pept_M3A_M3B_dom"/>
</dbReference>
<dbReference type="OrthoDB" id="9766487at2"/>
<evidence type="ECO:0000256" key="1">
    <source>
        <dbReference type="ARBA" id="ARBA00022670"/>
    </source>
</evidence>
<dbReference type="GO" id="GO:0004222">
    <property type="term" value="F:metalloendopeptidase activity"/>
    <property type="evidence" value="ECO:0007669"/>
    <property type="project" value="InterPro"/>
</dbReference>
<keyword evidence="4 6" id="KW-0862">Zinc</keyword>